<protein>
    <recommendedName>
        <fullName evidence="4">TetR family transcriptional regulator</fullName>
    </recommendedName>
</protein>
<feature type="region of interest" description="Disordered" evidence="1">
    <location>
        <begin position="1"/>
        <end position="26"/>
    </location>
</feature>
<accession>A0ABS2KZX3</accession>
<keyword evidence="3" id="KW-1185">Reference proteome</keyword>
<organism evidence="2 3">
    <name type="scientific">Rhodococcoides corynebacterioides</name>
    <dbReference type="NCBI Taxonomy" id="53972"/>
    <lineage>
        <taxon>Bacteria</taxon>
        <taxon>Bacillati</taxon>
        <taxon>Actinomycetota</taxon>
        <taxon>Actinomycetes</taxon>
        <taxon>Mycobacteriales</taxon>
        <taxon>Nocardiaceae</taxon>
        <taxon>Rhodococcoides</taxon>
    </lineage>
</organism>
<dbReference type="Proteomes" id="UP000703038">
    <property type="component" value="Unassembled WGS sequence"/>
</dbReference>
<proteinExistence type="predicted"/>
<evidence type="ECO:0000313" key="3">
    <source>
        <dbReference type="Proteomes" id="UP000703038"/>
    </source>
</evidence>
<comment type="caution">
    <text evidence="2">The sequence shown here is derived from an EMBL/GenBank/DDBJ whole genome shotgun (WGS) entry which is preliminary data.</text>
</comment>
<name>A0ABS2KZX3_9NOCA</name>
<gene>
    <name evidence="2" type="ORF">JOE42_003569</name>
</gene>
<evidence type="ECO:0000313" key="2">
    <source>
        <dbReference type="EMBL" id="MBM7416836.1"/>
    </source>
</evidence>
<dbReference type="EMBL" id="JAFBBK010000001">
    <property type="protein sequence ID" value="MBM7416836.1"/>
    <property type="molecule type" value="Genomic_DNA"/>
</dbReference>
<evidence type="ECO:0008006" key="4">
    <source>
        <dbReference type="Google" id="ProtNLM"/>
    </source>
</evidence>
<dbReference type="RefSeq" id="WP_204869554.1">
    <property type="nucleotide sequence ID" value="NZ_JAFBBK010000001.1"/>
</dbReference>
<evidence type="ECO:0000256" key="1">
    <source>
        <dbReference type="SAM" id="MobiDB-lite"/>
    </source>
</evidence>
<sequence length="101" mass="11107">MSELIPRPSSASTDRAPASFNKRERNNLDRRVNAEITNGLTASARLQAAGWVTAVAIQSTAMLSREAVIAANGDERTAERLEHIVDGFAMYARSEVNRFMQ</sequence>
<reference evidence="2 3" key="1">
    <citation type="submission" date="2021-01" db="EMBL/GenBank/DDBJ databases">
        <title>Genomics of switchgrass bacterial isolates.</title>
        <authorList>
            <person name="Shade A."/>
        </authorList>
    </citation>
    <scope>NUCLEOTIDE SEQUENCE [LARGE SCALE GENOMIC DNA]</scope>
    <source>
        <strain evidence="2 3">PvP111</strain>
    </source>
</reference>